<dbReference type="Pfam" id="PF00440">
    <property type="entry name" value="TetR_N"/>
    <property type="match status" value="1"/>
</dbReference>
<sequence>MGATERPMRRDAARNSEAVLAAARDVISESGVEASMEQIASRAGVGVGTLYRHYPNKQTLVDELVRIILDELISTARAGLEDEHGNGLETFLRAFGRSLARHHGYSAKLFSPGNESHQQQLNALIADLHAQAFAHGRIGAGVEFGDVRALMWALRGIVAVTGQSAPDAWQRHLDLHLAALRIDPVPSTRPAISDEQLQRIADAQKRPQR</sequence>
<gene>
    <name evidence="6" type="ORF">GCM10022223_56540</name>
</gene>
<dbReference type="PANTHER" id="PTHR30055:SF234">
    <property type="entry name" value="HTH-TYPE TRANSCRIPTIONAL REGULATOR BETI"/>
    <property type="match status" value="1"/>
</dbReference>
<dbReference type="Proteomes" id="UP001501074">
    <property type="component" value="Unassembled WGS sequence"/>
</dbReference>
<evidence type="ECO:0000256" key="2">
    <source>
        <dbReference type="ARBA" id="ARBA00023125"/>
    </source>
</evidence>
<keyword evidence="7" id="KW-1185">Reference proteome</keyword>
<name>A0ABP7AG97_9ACTN</name>
<reference evidence="7" key="1">
    <citation type="journal article" date="2019" name="Int. J. Syst. Evol. Microbiol.">
        <title>The Global Catalogue of Microorganisms (GCM) 10K type strain sequencing project: providing services to taxonomists for standard genome sequencing and annotation.</title>
        <authorList>
            <consortium name="The Broad Institute Genomics Platform"/>
            <consortium name="The Broad Institute Genome Sequencing Center for Infectious Disease"/>
            <person name="Wu L."/>
            <person name="Ma J."/>
        </authorList>
    </citation>
    <scope>NUCLEOTIDE SEQUENCE [LARGE SCALE GENOMIC DNA]</scope>
    <source>
        <strain evidence="7">JCM 16902</strain>
    </source>
</reference>
<dbReference type="SUPFAM" id="SSF46689">
    <property type="entry name" value="Homeodomain-like"/>
    <property type="match status" value="1"/>
</dbReference>
<comment type="caution">
    <text evidence="6">The sequence shown here is derived from an EMBL/GenBank/DDBJ whole genome shotgun (WGS) entry which is preliminary data.</text>
</comment>
<keyword evidence="1" id="KW-0805">Transcription regulation</keyword>
<evidence type="ECO:0000313" key="6">
    <source>
        <dbReference type="EMBL" id="GAA3631214.1"/>
    </source>
</evidence>
<evidence type="ECO:0000256" key="4">
    <source>
        <dbReference type="PROSITE-ProRule" id="PRU00335"/>
    </source>
</evidence>
<dbReference type="SUPFAM" id="SSF48498">
    <property type="entry name" value="Tetracyclin repressor-like, C-terminal domain"/>
    <property type="match status" value="1"/>
</dbReference>
<evidence type="ECO:0000256" key="3">
    <source>
        <dbReference type="ARBA" id="ARBA00023163"/>
    </source>
</evidence>
<dbReference type="PROSITE" id="PS50977">
    <property type="entry name" value="HTH_TETR_2"/>
    <property type="match status" value="1"/>
</dbReference>
<keyword evidence="3" id="KW-0804">Transcription</keyword>
<dbReference type="InterPro" id="IPR036271">
    <property type="entry name" value="Tet_transcr_reg_TetR-rel_C_sf"/>
</dbReference>
<organism evidence="6 7">
    <name type="scientific">Kineosporia mesophila</name>
    <dbReference type="NCBI Taxonomy" id="566012"/>
    <lineage>
        <taxon>Bacteria</taxon>
        <taxon>Bacillati</taxon>
        <taxon>Actinomycetota</taxon>
        <taxon>Actinomycetes</taxon>
        <taxon>Kineosporiales</taxon>
        <taxon>Kineosporiaceae</taxon>
        <taxon>Kineosporia</taxon>
    </lineage>
</organism>
<proteinExistence type="predicted"/>
<feature type="DNA-binding region" description="H-T-H motif" evidence="4">
    <location>
        <begin position="35"/>
        <end position="54"/>
    </location>
</feature>
<feature type="domain" description="HTH tetR-type" evidence="5">
    <location>
        <begin position="13"/>
        <end position="72"/>
    </location>
</feature>
<protein>
    <submittedName>
        <fullName evidence="6">TetR/AcrR family transcriptional regulator</fullName>
    </submittedName>
</protein>
<dbReference type="PRINTS" id="PR00455">
    <property type="entry name" value="HTHTETR"/>
</dbReference>
<dbReference type="InterPro" id="IPR001647">
    <property type="entry name" value="HTH_TetR"/>
</dbReference>
<evidence type="ECO:0000313" key="7">
    <source>
        <dbReference type="Proteomes" id="UP001501074"/>
    </source>
</evidence>
<keyword evidence="2 4" id="KW-0238">DNA-binding</keyword>
<evidence type="ECO:0000256" key="1">
    <source>
        <dbReference type="ARBA" id="ARBA00023015"/>
    </source>
</evidence>
<dbReference type="EMBL" id="BAAAZO010000011">
    <property type="protein sequence ID" value="GAA3631214.1"/>
    <property type="molecule type" value="Genomic_DNA"/>
</dbReference>
<dbReference type="InterPro" id="IPR050109">
    <property type="entry name" value="HTH-type_TetR-like_transc_reg"/>
</dbReference>
<evidence type="ECO:0000259" key="5">
    <source>
        <dbReference type="PROSITE" id="PS50977"/>
    </source>
</evidence>
<dbReference type="InterPro" id="IPR009057">
    <property type="entry name" value="Homeodomain-like_sf"/>
</dbReference>
<dbReference type="PANTHER" id="PTHR30055">
    <property type="entry name" value="HTH-TYPE TRANSCRIPTIONAL REGULATOR RUTR"/>
    <property type="match status" value="1"/>
</dbReference>
<accession>A0ABP7AG97</accession>
<dbReference type="Gene3D" id="1.10.357.10">
    <property type="entry name" value="Tetracycline Repressor, domain 2"/>
    <property type="match status" value="1"/>
</dbReference>